<organism evidence="1 2">
    <name type="scientific">Gigaspora rosea</name>
    <dbReference type="NCBI Taxonomy" id="44941"/>
    <lineage>
        <taxon>Eukaryota</taxon>
        <taxon>Fungi</taxon>
        <taxon>Fungi incertae sedis</taxon>
        <taxon>Mucoromycota</taxon>
        <taxon>Glomeromycotina</taxon>
        <taxon>Glomeromycetes</taxon>
        <taxon>Diversisporales</taxon>
        <taxon>Gigasporaceae</taxon>
        <taxon>Gigaspora</taxon>
    </lineage>
</organism>
<proteinExistence type="predicted"/>
<keyword evidence="2" id="KW-1185">Reference proteome</keyword>
<sequence>MNSNPEAKYLPCFFAFFAKEHKDSDLLKHIEICKVGKWRNASAIAATKIITEMAKYFSELTQYLDSMERYSLCEGHYNRIVAKKSFIDQLKEKVDPILLSLEEPEKKRLKFSNDDVEPQVPKKTFVDFGVQVDLFEKASVDFESQVSFSDPILQRRIDELEKNNKQLL</sequence>
<name>A0A397U9B4_9GLOM</name>
<reference evidence="1 2" key="1">
    <citation type="submission" date="2018-06" db="EMBL/GenBank/DDBJ databases">
        <title>Comparative genomics reveals the genomic features of Rhizophagus irregularis, R. cerebriforme, R. diaphanum and Gigaspora rosea, and their symbiotic lifestyle signature.</title>
        <authorList>
            <person name="Morin E."/>
            <person name="San Clemente H."/>
            <person name="Chen E.C.H."/>
            <person name="De La Providencia I."/>
            <person name="Hainaut M."/>
            <person name="Kuo A."/>
            <person name="Kohler A."/>
            <person name="Murat C."/>
            <person name="Tang N."/>
            <person name="Roy S."/>
            <person name="Loubradou J."/>
            <person name="Henrissat B."/>
            <person name="Grigoriev I.V."/>
            <person name="Corradi N."/>
            <person name="Roux C."/>
            <person name="Martin F.M."/>
        </authorList>
    </citation>
    <scope>NUCLEOTIDE SEQUENCE [LARGE SCALE GENOMIC DNA]</scope>
    <source>
        <strain evidence="1 2">DAOM 194757</strain>
    </source>
</reference>
<dbReference type="OrthoDB" id="2415988at2759"/>
<evidence type="ECO:0000313" key="1">
    <source>
        <dbReference type="EMBL" id="RIB06301.1"/>
    </source>
</evidence>
<comment type="caution">
    <text evidence="1">The sequence shown here is derived from an EMBL/GenBank/DDBJ whole genome shotgun (WGS) entry which is preliminary data.</text>
</comment>
<gene>
    <name evidence="1" type="ORF">C2G38_2217485</name>
</gene>
<accession>A0A397U9B4</accession>
<feature type="non-terminal residue" evidence="1">
    <location>
        <position position="168"/>
    </location>
</feature>
<dbReference type="EMBL" id="QKWP01001839">
    <property type="protein sequence ID" value="RIB06301.1"/>
    <property type="molecule type" value="Genomic_DNA"/>
</dbReference>
<protein>
    <submittedName>
        <fullName evidence="1">Uncharacterized protein</fullName>
    </submittedName>
</protein>
<dbReference type="Proteomes" id="UP000266673">
    <property type="component" value="Unassembled WGS sequence"/>
</dbReference>
<evidence type="ECO:0000313" key="2">
    <source>
        <dbReference type="Proteomes" id="UP000266673"/>
    </source>
</evidence>
<dbReference type="AlphaFoldDB" id="A0A397U9B4"/>